<feature type="compositionally biased region" description="Basic and acidic residues" evidence="15">
    <location>
        <begin position="837"/>
        <end position="857"/>
    </location>
</feature>
<dbReference type="InterPro" id="IPR018957">
    <property type="entry name" value="Znf_C3HC4_RING-type"/>
</dbReference>
<feature type="region of interest" description="Disordered" evidence="15">
    <location>
        <begin position="340"/>
        <end position="361"/>
    </location>
</feature>
<dbReference type="InterPro" id="IPR001841">
    <property type="entry name" value="Znf_RING"/>
</dbReference>
<evidence type="ECO:0000256" key="4">
    <source>
        <dbReference type="ARBA" id="ARBA00022723"/>
    </source>
</evidence>
<dbReference type="InterPro" id="IPR031099">
    <property type="entry name" value="BRCA1-associated"/>
</dbReference>
<evidence type="ECO:0000256" key="3">
    <source>
        <dbReference type="ARBA" id="ARBA00022454"/>
    </source>
</evidence>
<dbReference type="GO" id="GO:0045944">
    <property type="term" value="P:positive regulation of transcription by RNA polymerase II"/>
    <property type="evidence" value="ECO:0007669"/>
    <property type="project" value="TreeGrafter"/>
</dbReference>
<evidence type="ECO:0000256" key="1">
    <source>
        <dbReference type="ARBA" id="ARBA00004123"/>
    </source>
</evidence>
<feature type="compositionally biased region" description="Polar residues" evidence="15">
    <location>
        <begin position="1319"/>
        <end position="1355"/>
    </location>
</feature>
<feature type="region of interest" description="Disordered" evidence="15">
    <location>
        <begin position="423"/>
        <end position="497"/>
    </location>
</feature>
<keyword evidence="3" id="KW-0158">Chromosome</keyword>
<evidence type="ECO:0000256" key="12">
    <source>
        <dbReference type="ARBA" id="ARBA00031556"/>
    </source>
</evidence>
<feature type="compositionally biased region" description="Acidic residues" evidence="15">
    <location>
        <begin position="2094"/>
        <end position="2110"/>
    </location>
</feature>
<feature type="compositionally biased region" description="Polar residues" evidence="15">
    <location>
        <begin position="425"/>
        <end position="435"/>
    </location>
</feature>
<evidence type="ECO:0000256" key="11">
    <source>
        <dbReference type="ARBA" id="ARBA00023306"/>
    </source>
</evidence>
<feature type="compositionally biased region" description="Basic residues" evidence="15">
    <location>
        <begin position="1455"/>
        <end position="1464"/>
    </location>
</feature>
<feature type="region of interest" description="Disordered" evidence="15">
    <location>
        <begin position="509"/>
        <end position="536"/>
    </location>
</feature>
<dbReference type="SMART" id="SM00292">
    <property type="entry name" value="BRCT"/>
    <property type="match status" value="2"/>
</dbReference>
<feature type="region of interest" description="Disordered" evidence="15">
    <location>
        <begin position="799"/>
        <end position="818"/>
    </location>
</feature>
<evidence type="ECO:0000256" key="10">
    <source>
        <dbReference type="ARBA" id="ARBA00023242"/>
    </source>
</evidence>
<evidence type="ECO:0000259" key="16">
    <source>
        <dbReference type="PROSITE" id="PS50089"/>
    </source>
</evidence>
<proteinExistence type="predicted"/>
<feature type="compositionally biased region" description="Polar residues" evidence="15">
    <location>
        <begin position="1636"/>
        <end position="1651"/>
    </location>
</feature>
<dbReference type="GO" id="GO:0000724">
    <property type="term" value="P:double-strand break repair via homologous recombination"/>
    <property type="evidence" value="ECO:0007669"/>
    <property type="project" value="TreeGrafter"/>
</dbReference>
<accession>A0A6L2PX25</accession>
<feature type="region of interest" description="Disordered" evidence="15">
    <location>
        <begin position="1397"/>
        <end position="1493"/>
    </location>
</feature>
<dbReference type="GO" id="GO:0005694">
    <property type="term" value="C:chromosome"/>
    <property type="evidence" value="ECO:0007669"/>
    <property type="project" value="UniProtKB-SubCell"/>
</dbReference>
<feature type="compositionally biased region" description="Polar residues" evidence="15">
    <location>
        <begin position="346"/>
        <end position="361"/>
    </location>
</feature>
<feature type="domain" description="BRCT" evidence="17">
    <location>
        <begin position="1892"/>
        <end position="1963"/>
    </location>
</feature>
<dbReference type="Proteomes" id="UP000502823">
    <property type="component" value="Unassembled WGS sequence"/>
</dbReference>
<comment type="caution">
    <text evidence="18">The sequence shown here is derived from an EMBL/GenBank/DDBJ whole genome shotgun (WGS) entry which is preliminary data.</text>
</comment>
<evidence type="ECO:0000256" key="2">
    <source>
        <dbReference type="ARBA" id="ARBA00004286"/>
    </source>
</evidence>
<keyword evidence="14" id="KW-0175">Coiled coil</keyword>
<dbReference type="PANTHER" id="PTHR13763:SF0">
    <property type="entry name" value="BREAST CANCER TYPE 1 SUSCEPTIBILITY PROTEIN"/>
    <property type="match status" value="1"/>
</dbReference>
<dbReference type="Gene3D" id="3.30.40.10">
    <property type="entry name" value="Zinc/RING finger domain, C3HC4 (zinc finger)"/>
    <property type="match status" value="1"/>
</dbReference>
<dbReference type="InParanoid" id="A0A6L2PX25"/>
<dbReference type="GO" id="GO:0070531">
    <property type="term" value="C:BRCA1-A complex"/>
    <property type="evidence" value="ECO:0007669"/>
    <property type="project" value="TreeGrafter"/>
</dbReference>
<evidence type="ECO:0000256" key="6">
    <source>
        <dbReference type="ARBA" id="ARBA00022763"/>
    </source>
</evidence>
<evidence type="ECO:0000256" key="8">
    <source>
        <dbReference type="ARBA" id="ARBA00022833"/>
    </source>
</evidence>
<evidence type="ECO:0000256" key="7">
    <source>
        <dbReference type="ARBA" id="ARBA00022771"/>
    </source>
</evidence>
<evidence type="ECO:0000256" key="9">
    <source>
        <dbReference type="ARBA" id="ARBA00023204"/>
    </source>
</evidence>
<dbReference type="SUPFAM" id="SSF52113">
    <property type="entry name" value="BRCT domain"/>
    <property type="match status" value="2"/>
</dbReference>
<keyword evidence="10" id="KW-0539">Nucleus</keyword>
<name>A0A6L2PX25_COPFO</name>
<feature type="coiled-coil region" evidence="14">
    <location>
        <begin position="1653"/>
        <end position="1680"/>
    </location>
</feature>
<dbReference type="SUPFAM" id="SSF57850">
    <property type="entry name" value="RING/U-box"/>
    <property type="match status" value="1"/>
</dbReference>
<gene>
    <name evidence="18" type="ORF">Cfor_03974</name>
</gene>
<dbReference type="Pfam" id="PF00097">
    <property type="entry name" value="zf-C3HC4"/>
    <property type="match status" value="1"/>
</dbReference>
<dbReference type="GO" id="GO:0004842">
    <property type="term" value="F:ubiquitin-protein transferase activity"/>
    <property type="evidence" value="ECO:0007669"/>
    <property type="project" value="TreeGrafter"/>
</dbReference>
<dbReference type="GO" id="GO:0008270">
    <property type="term" value="F:zinc ion binding"/>
    <property type="evidence" value="ECO:0007669"/>
    <property type="project" value="UniProtKB-KW"/>
</dbReference>
<dbReference type="EMBL" id="BLKM01012201">
    <property type="protein sequence ID" value="GFG35812.1"/>
    <property type="molecule type" value="Genomic_DNA"/>
</dbReference>
<dbReference type="PANTHER" id="PTHR13763">
    <property type="entry name" value="BREAST CANCER TYPE 1 SUSCEPTIBILITY PROTEIN BRCA1"/>
    <property type="match status" value="1"/>
</dbReference>
<evidence type="ECO:0000313" key="19">
    <source>
        <dbReference type="Proteomes" id="UP000502823"/>
    </source>
</evidence>
<dbReference type="OrthoDB" id="2384350at2759"/>
<dbReference type="PROSITE" id="PS50089">
    <property type="entry name" value="ZF_RING_2"/>
    <property type="match status" value="1"/>
</dbReference>
<dbReference type="PROSITE" id="PS00518">
    <property type="entry name" value="ZF_RING_1"/>
    <property type="match status" value="1"/>
</dbReference>
<feature type="compositionally biased region" description="Low complexity" evidence="15">
    <location>
        <begin position="436"/>
        <end position="449"/>
    </location>
</feature>
<dbReference type="InterPro" id="IPR013083">
    <property type="entry name" value="Znf_RING/FYVE/PHD"/>
</dbReference>
<comment type="subcellular location">
    <subcellularLocation>
        <location evidence="2">Chromosome</location>
    </subcellularLocation>
    <subcellularLocation>
        <location evidence="1">Nucleus</location>
    </subcellularLocation>
</comment>
<dbReference type="GO" id="GO:0031436">
    <property type="term" value="C:BRCA1-BARD1 complex"/>
    <property type="evidence" value="ECO:0007669"/>
    <property type="project" value="TreeGrafter"/>
</dbReference>
<evidence type="ECO:0000313" key="18">
    <source>
        <dbReference type="EMBL" id="GFG35812.1"/>
    </source>
</evidence>
<dbReference type="InterPro" id="IPR036420">
    <property type="entry name" value="BRCT_dom_sf"/>
</dbReference>
<feature type="domain" description="BRCT" evidence="17">
    <location>
        <begin position="1978"/>
        <end position="2076"/>
    </location>
</feature>
<dbReference type="InterPro" id="IPR001357">
    <property type="entry name" value="BRCT_dom"/>
</dbReference>
<feature type="region of interest" description="Disordered" evidence="15">
    <location>
        <begin position="1305"/>
        <end position="1378"/>
    </location>
</feature>
<keyword evidence="7 13" id="KW-0863">Zinc-finger</keyword>
<feature type="region of interest" description="Disordered" evidence="15">
    <location>
        <begin position="834"/>
        <end position="857"/>
    </location>
</feature>
<feature type="region of interest" description="Disordered" evidence="15">
    <location>
        <begin position="1691"/>
        <end position="1722"/>
    </location>
</feature>
<organism evidence="18 19">
    <name type="scientific">Coptotermes formosanus</name>
    <name type="common">Formosan subterranean termite</name>
    <dbReference type="NCBI Taxonomy" id="36987"/>
    <lineage>
        <taxon>Eukaryota</taxon>
        <taxon>Metazoa</taxon>
        <taxon>Ecdysozoa</taxon>
        <taxon>Arthropoda</taxon>
        <taxon>Hexapoda</taxon>
        <taxon>Insecta</taxon>
        <taxon>Pterygota</taxon>
        <taxon>Neoptera</taxon>
        <taxon>Polyneoptera</taxon>
        <taxon>Dictyoptera</taxon>
        <taxon>Blattodea</taxon>
        <taxon>Blattoidea</taxon>
        <taxon>Termitoidae</taxon>
        <taxon>Rhinotermitidae</taxon>
        <taxon>Coptotermes</taxon>
    </lineage>
</organism>
<keyword evidence="8" id="KW-0862">Zinc</keyword>
<feature type="domain" description="RING-type" evidence="16">
    <location>
        <begin position="22"/>
        <end position="47"/>
    </location>
</feature>
<evidence type="ECO:0000259" key="17">
    <source>
        <dbReference type="PROSITE" id="PS50172"/>
    </source>
</evidence>
<keyword evidence="19" id="KW-1185">Reference proteome</keyword>
<dbReference type="InterPro" id="IPR017907">
    <property type="entry name" value="Znf_RING_CS"/>
</dbReference>
<dbReference type="Pfam" id="PF00533">
    <property type="entry name" value="BRCT"/>
    <property type="match status" value="1"/>
</dbReference>
<keyword evidence="5" id="KW-0677">Repeat</keyword>
<dbReference type="PROSITE" id="PS50172">
    <property type="entry name" value="BRCT"/>
    <property type="match status" value="2"/>
</dbReference>
<feature type="region of interest" description="Disordered" evidence="15">
    <location>
        <begin position="1634"/>
        <end position="1653"/>
    </location>
</feature>
<evidence type="ECO:0000256" key="13">
    <source>
        <dbReference type="PROSITE-ProRule" id="PRU00175"/>
    </source>
</evidence>
<feature type="compositionally biased region" description="Low complexity" evidence="15">
    <location>
        <begin position="1465"/>
        <end position="1479"/>
    </location>
</feature>
<evidence type="ECO:0000256" key="14">
    <source>
        <dbReference type="SAM" id="Coils"/>
    </source>
</evidence>
<dbReference type="Gene3D" id="3.40.50.10190">
    <property type="entry name" value="BRCT domain"/>
    <property type="match status" value="2"/>
</dbReference>
<feature type="compositionally biased region" description="Polar residues" evidence="15">
    <location>
        <begin position="509"/>
        <end position="522"/>
    </location>
</feature>
<evidence type="ECO:0000256" key="15">
    <source>
        <dbReference type="SAM" id="MobiDB-lite"/>
    </source>
</evidence>
<keyword evidence="9" id="KW-0234">DNA repair</keyword>
<evidence type="ECO:0000256" key="5">
    <source>
        <dbReference type="ARBA" id="ARBA00022737"/>
    </source>
</evidence>
<sequence>MNIYNNYVSSLELLKSPVRTRCFHAFCQECIMTVINTNRTAHCPLCNKSINRRSITENEMVGTLVEKARNLIGNIGKDTGFDITSHNKLPSSTREAVIASPQFRQKKQETISVQHQASPHKVSKPAVTNSKEQWLKRYKGSYPGKRDSTWDNIDLLSISQVEPVDQSFIARDTALLAVESKVEKLKVPPIEKVQEWLQRNVGEFDKAPARSSEPYTVTITADVHRGLDEEPDLLSASQQQFYIAPRKADVRALRNSSERLQCTYDKVKQVSDEKKIFTSRPGNEKNTKPCERVREGQIVEGDPYEFISTQKTGISSKKNIKKSKKGKAAVQKTEVKNVKICGPSSKRGNNKSPNEKNTLSCNSPPVSDFTFICPVEINDTFDNLVANTHKTEPTKTVKTDAIKVVTGDDNSDDMCLFRTPLEMPATSQNNGGSTTESMSDVDFSSGSSEEWGESNQVKQVPTRVTNRRTRRSNHNLPAKKSPIRSTSRLTAGKKSSGICSRMKEKLDTLRSSSQEASKQKLQIKNPVKPNPLSPVKKMNLNTNVEDFNIVNMKQHPAVCNDSNKKSGDEFVACLATDKAHTDKENVICPVNVKDGVENKKNLEHTAMNTTVCSRSPGWSRISQSKKEFERSKKPALKALNVSGGEVCTSKKHVTSVTDMPTKPDITNEVMSPLPSIDDSDSSVGTPVVAFASPEASNRVKMMSRIVMDLESQVGPNSSTGNVPEMTTETCTPQNVTLKKNISFGSDAFSEPMNTRDSPMSCQRKNLIQAVLSSLEDEDQLEHQRYESNEHIVSGITNLSEGETAQNNDKKDNNNMNHPVVDTNETVFIVQESSSTMAHEEATENTEHNQDNHNKDNGNIKNNLVENSGETVFIVQESNSTMAHEEATENIEHNQDNHNKANDNIRNNPVVDSSETSILVFQESHSIITCDEATENIQQNPVMDQNMTPTERDCVKINISLDPIRECGKSATPKYLNNQTEKTVEAMQNGNINTEQFPANSSLAASSQNLQALTLSEKCNQENLAVSSSDIIINSKAQENSFFIPCSTKEPQLQPKIMSTERMEITTENFHQSKTQSRCNSLVGLVNSYPNKMHIPFIKCGRLTSSTLFTKFVLLGSLAPRRKNGSPETLQALSSADSLGVQSGLLGREPLRMNCETGTQTSPGLLDAKMNPTPQVNRKLVQFTTPTGTINHTQGHSEDFVPNSCDSTYAFPCAVPLPHHPFVQQTTVDSNKHSETGDSLTVCGISELLNVNECTTHNSAEDDVNMTRTAVLRSQCKYSDPVDYMDHETFTSQLSMAKTVKVQQISTSDNGGHSPALPSNLMTHTGPNTPILQETNTGKTVNSNQDQCGIHTNQKAISDMQDGEPDNEERNEKSNQQNEMIVPRIDGFAEELIQVLHSKTSDHKQNNYGNTSAKSSSKRSSKASRQLTFSPNFIPKLSDPNLDVNTEDGETDVQKLHKKSYKRIRVASASSDSVSAGSDSNDMSDSENRGIKKPCHISLRKASGDDRDNQVLASEVDVQTLPEVITLMSGSSSGHLTPEVDHKTNNEKKWLEEDVPDSEELMARVMANIEADLVEMRKHKMREGNDRHEMRTESPTLFTPPPFVADSEEMGSTMTCEPVVSDSEAECGKRLGKKSFLGNTTVGKENESLSTQERNKIQADIHSLETEIKGCQAELQKVKKNTSTGNTHLEAECGYSENESEDFVEPTPKGQSTSNKSWDAKAKDDVRPQIKETCFQQPDQGRFTSPLSTMQNNGKRMPLHNPDPNCTLPCRSPSVISSTEIHCKQTATPKYQSSVVKSHAVSQKSEQTILQIPNKNTASTMSMIRAEKAGSSLIHISSMPANSSNTINILTPAHVSKPVLPQPSPQISTVQRSRPTKLCFVCSGLHTGLIARVKALSKLLGAEFSNKFEPHTTHLVVKASDTMMADKTLKYLSAVVKKTWIVSIAWVNACLQARKLVPEDEYEMLDSSGENGPHRSRTSSTLLYKNFEFCCIEPFTDLSREQLEGILKDCGAITVNDPEKFSFKAGHCSMIIIQMSAEREEQCTEWWEHYGVLPVGHEWVLECIGRYRIIPIWSFLTCAVNEEHVRTLGYPEDALASDDDDDDETVVESQV</sequence>
<keyword evidence="11" id="KW-0131">Cell cycle</keyword>
<protein>
    <recommendedName>
        <fullName evidence="12">RING-type E3 ubiquitin transferase BRCA1</fullName>
    </recommendedName>
</protein>
<keyword evidence="4" id="KW-0479">Metal-binding</keyword>
<feature type="region of interest" description="Disordered" evidence="15">
    <location>
        <begin position="2091"/>
        <end position="2110"/>
    </location>
</feature>
<keyword evidence="6" id="KW-0227">DNA damage</keyword>
<reference evidence="19" key="1">
    <citation type="submission" date="2020-01" db="EMBL/GenBank/DDBJ databases">
        <title>Draft genome sequence of the Termite Coptotermes fromosanus.</title>
        <authorList>
            <person name="Itakura S."/>
            <person name="Yosikawa Y."/>
            <person name="Umezawa K."/>
        </authorList>
    </citation>
    <scope>NUCLEOTIDE SEQUENCE [LARGE SCALE GENOMIC DNA]</scope>
</reference>